<gene>
    <name evidence="2" type="ORF">AVDCRST_MAG53-1297</name>
</gene>
<feature type="transmembrane region" description="Helical" evidence="1">
    <location>
        <begin position="83"/>
        <end position="101"/>
    </location>
</feature>
<keyword evidence="1" id="KW-1133">Transmembrane helix</keyword>
<feature type="transmembrane region" description="Helical" evidence="1">
    <location>
        <begin position="21"/>
        <end position="43"/>
    </location>
</feature>
<dbReference type="AlphaFoldDB" id="A0A6J4RJC0"/>
<keyword evidence="1" id="KW-0812">Transmembrane</keyword>
<evidence type="ECO:0000313" key="2">
    <source>
        <dbReference type="EMBL" id="CAA9471041.1"/>
    </source>
</evidence>
<sequence>MSDAAVPMTRPHRPFALGTARLLLGLMGLMLLYATVYFSFFASVEEGRVSSPIDWVVAGWALAMGVGFIAAAIRLAVPGTLRIATGLVLAHVVFGVVKLVGYGETEAVGLFGADLLILAVLAAAARERR</sequence>
<name>A0A6J4RJC0_9ACTN</name>
<accession>A0A6J4RJC0</accession>
<reference evidence="2" key="1">
    <citation type="submission" date="2020-02" db="EMBL/GenBank/DDBJ databases">
        <authorList>
            <person name="Meier V. D."/>
        </authorList>
    </citation>
    <scope>NUCLEOTIDE SEQUENCE</scope>
    <source>
        <strain evidence="2">AVDCRST_MAG53</strain>
    </source>
</reference>
<feature type="transmembrane region" description="Helical" evidence="1">
    <location>
        <begin position="107"/>
        <end position="125"/>
    </location>
</feature>
<keyword evidence="1" id="KW-0472">Membrane</keyword>
<dbReference type="EMBL" id="CADCVR010000001">
    <property type="protein sequence ID" value="CAA9471041.1"/>
    <property type="molecule type" value="Genomic_DNA"/>
</dbReference>
<protein>
    <submittedName>
        <fullName evidence="2">Uncharacterized protein</fullName>
    </submittedName>
</protein>
<evidence type="ECO:0000256" key="1">
    <source>
        <dbReference type="SAM" id="Phobius"/>
    </source>
</evidence>
<proteinExistence type="predicted"/>
<organism evidence="2">
    <name type="scientific">uncultured Solirubrobacteraceae bacterium</name>
    <dbReference type="NCBI Taxonomy" id="1162706"/>
    <lineage>
        <taxon>Bacteria</taxon>
        <taxon>Bacillati</taxon>
        <taxon>Actinomycetota</taxon>
        <taxon>Thermoleophilia</taxon>
        <taxon>Solirubrobacterales</taxon>
        <taxon>Solirubrobacteraceae</taxon>
        <taxon>environmental samples</taxon>
    </lineage>
</organism>
<feature type="transmembrane region" description="Helical" evidence="1">
    <location>
        <begin position="55"/>
        <end position="76"/>
    </location>
</feature>